<keyword evidence="2 6" id="KW-0645">Protease</keyword>
<protein>
    <submittedName>
        <fullName evidence="10">Subtilisin-like protein</fullName>
    </submittedName>
</protein>
<accession>A0A3N4I5B9</accession>
<evidence type="ECO:0000313" key="10">
    <source>
        <dbReference type="EMBL" id="RPA79371.1"/>
    </source>
</evidence>
<evidence type="ECO:0000259" key="9">
    <source>
        <dbReference type="Pfam" id="PF00082"/>
    </source>
</evidence>
<organism evidence="10 11">
    <name type="scientific">Ascobolus immersus RN42</name>
    <dbReference type="NCBI Taxonomy" id="1160509"/>
    <lineage>
        <taxon>Eukaryota</taxon>
        <taxon>Fungi</taxon>
        <taxon>Dikarya</taxon>
        <taxon>Ascomycota</taxon>
        <taxon>Pezizomycotina</taxon>
        <taxon>Pezizomycetes</taxon>
        <taxon>Pezizales</taxon>
        <taxon>Ascobolaceae</taxon>
        <taxon>Ascobolus</taxon>
    </lineage>
</organism>
<dbReference type="Proteomes" id="UP000275078">
    <property type="component" value="Unassembled WGS sequence"/>
</dbReference>
<evidence type="ECO:0000256" key="4">
    <source>
        <dbReference type="ARBA" id="ARBA00022825"/>
    </source>
</evidence>
<dbReference type="PANTHER" id="PTHR43806:SF11">
    <property type="entry name" value="CEREVISIN-RELATED"/>
    <property type="match status" value="1"/>
</dbReference>
<dbReference type="PROSITE" id="PS00136">
    <property type="entry name" value="SUBTILASE_ASP"/>
    <property type="match status" value="1"/>
</dbReference>
<dbReference type="PROSITE" id="PS51892">
    <property type="entry name" value="SUBTILASE"/>
    <property type="match status" value="1"/>
</dbReference>
<evidence type="ECO:0000256" key="5">
    <source>
        <dbReference type="PIRSR" id="PIRSR615500-1"/>
    </source>
</evidence>
<evidence type="ECO:0000313" key="11">
    <source>
        <dbReference type="Proteomes" id="UP000275078"/>
    </source>
</evidence>
<feature type="active site" description="Charge relay system" evidence="5 6">
    <location>
        <position position="120"/>
    </location>
</feature>
<feature type="transmembrane region" description="Helical" evidence="8">
    <location>
        <begin position="15"/>
        <end position="32"/>
    </location>
</feature>
<feature type="transmembrane region" description="Helical" evidence="8">
    <location>
        <begin position="44"/>
        <end position="62"/>
    </location>
</feature>
<dbReference type="GO" id="GO:0004252">
    <property type="term" value="F:serine-type endopeptidase activity"/>
    <property type="evidence" value="ECO:0007669"/>
    <property type="project" value="UniProtKB-UniRule"/>
</dbReference>
<comment type="similarity">
    <text evidence="1 6 7">Belongs to the peptidase S8 family.</text>
</comment>
<keyword evidence="8" id="KW-0812">Transmembrane</keyword>
<reference evidence="10 11" key="1">
    <citation type="journal article" date="2018" name="Nat. Ecol. Evol.">
        <title>Pezizomycetes genomes reveal the molecular basis of ectomycorrhizal truffle lifestyle.</title>
        <authorList>
            <person name="Murat C."/>
            <person name="Payen T."/>
            <person name="Noel B."/>
            <person name="Kuo A."/>
            <person name="Morin E."/>
            <person name="Chen J."/>
            <person name="Kohler A."/>
            <person name="Krizsan K."/>
            <person name="Balestrini R."/>
            <person name="Da Silva C."/>
            <person name="Montanini B."/>
            <person name="Hainaut M."/>
            <person name="Levati E."/>
            <person name="Barry K.W."/>
            <person name="Belfiori B."/>
            <person name="Cichocki N."/>
            <person name="Clum A."/>
            <person name="Dockter R.B."/>
            <person name="Fauchery L."/>
            <person name="Guy J."/>
            <person name="Iotti M."/>
            <person name="Le Tacon F."/>
            <person name="Lindquist E.A."/>
            <person name="Lipzen A."/>
            <person name="Malagnac F."/>
            <person name="Mello A."/>
            <person name="Molinier V."/>
            <person name="Miyauchi S."/>
            <person name="Poulain J."/>
            <person name="Riccioni C."/>
            <person name="Rubini A."/>
            <person name="Sitrit Y."/>
            <person name="Splivallo R."/>
            <person name="Traeger S."/>
            <person name="Wang M."/>
            <person name="Zifcakova L."/>
            <person name="Wipf D."/>
            <person name="Zambonelli A."/>
            <person name="Paolocci F."/>
            <person name="Nowrousian M."/>
            <person name="Ottonello S."/>
            <person name="Baldrian P."/>
            <person name="Spatafora J.W."/>
            <person name="Henrissat B."/>
            <person name="Nagy L.G."/>
            <person name="Aury J.M."/>
            <person name="Wincker P."/>
            <person name="Grigoriev I.V."/>
            <person name="Bonfante P."/>
            <person name="Martin F.M."/>
        </authorList>
    </citation>
    <scope>NUCLEOTIDE SEQUENCE [LARGE SCALE GENOMIC DNA]</scope>
    <source>
        <strain evidence="10 11">RN42</strain>
    </source>
</reference>
<dbReference type="STRING" id="1160509.A0A3N4I5B9"/>
<evidence type="ECO:0000256" key="8">
    <source>
        <dbReference type="SAM" id="Phobius"/>
    </source>
</evidence>
<dbReference type="InterPro" id="IPR036852">
    <property type="entry name" value="Peptidase_S8/S53_dom_sf"/>
</dbReference>
<keyword evidence="4 6" id="KW-0720">Serine protease</keyword>
<dbReference type="InterPro" id="IPR050131">
    <property type="entry name" value="Peptidase_S8_subtilisin-like"/>
</dbReference>
<dbReference type="InterPro" id="IPR015500">
    <property type="entry name" value="Peptidase_S8_subtilisin-rel"/>
</dbReference>
<sequence>MAVAFQPVSGFDFERLLSLSCIILTCLVIRPIAINQSRGRPSGFITFCIMSLSLHCWVISGFQTAAQQATTASSGIMVNALDTCPSAPQLYYDALLKVTRIGSLHQAGLAGEGISITVIDSGLDAEHSGLGGKVVTSWDCYIDGPLMMHPNIMTHGMQVVGIIGGDGTVVKGLAAKSELMFVGVRDASLRKAADEEDKIKEMDALFCALEKSILNEQDFVSLSRGLPWGWSDGHPLFALFELAFQSGTLIFQGAGNDGLLGIASNFLGTTSPYSLSVGNYDQGIEPAFPGVLSARGLTDRKIKYRKAALVPEVQTFFIKPLYKALEQPDGSISYDLMDVCKLDISLVAPLSRSSILLLVDWKLGPEDPRCFSNIHAIIKKGYAGCVLRGTDLPNGYIFMEQFGDNWVGTLSDTSDYEFILKACPGGGQLCRTTQLVTEPLVAETIEAFKSAPMLFPESSRGPSWDLHFGVDVLGPGQNILTLSGSGENGYSVMSGTSAAVPAGVAGAALLKSSLDKNLRSSDPKTMRSLLITTANPIQATQSIECPHNDLKEDPFTQGGGVFDFLKASKSQVRIEPSQIYLNDSVHFKADWELLIQNVGDKDIQLRALHEPAAGRYVFERLPSFLNKPCPDPLLRTTVTFDDGVPDEPKSILLTAKHSVKLRLRFTKPLNFESKRLPLFSGYILFEALWFRT</sequence>
<evidence type="ECO:0000256" key="1">
    <source>
        <dbReference type="ARBA" id="ARBA00011073"/>
    </source>
</evidence>
<dbReference type="GO" id="GO:0006508">
    <property type="term" value="P:proteolysis"/>
    <property type="evidence" value="ECO:0007669"/>
    <property type="project" value="UniProtKB-KW"/>
</dbReference>
<keyword evidence="3 6" id="KW-0378">Hydrolase</keyword>
<dbReference type="InterPro" id="IPR000209">
    <property type="entry name" value="Peptidase_S8/S53_dom"/>
</dbReference>
<gene>
    <name evidence="10" type="ORF">BJ508DRAFT_363250</name>
</gene>
<name>A0A3N4I5B9_ASCIM</name>
<evidence type="ECO:0000256" key="2">
    <source>
        <dbReference type="ARBA" id="ARBA00022670"/>
    </source>
</evidence>
<dbReference type="OrthoDB" id="10256524at2759"/>
<feature type="domain" description="Peptidase S8/S53" evidence="9">
    <location>
        <begin position="111"/>
        <end position="538"/>
    </location>
</feature>
<evidence type="ECO:0000256" key="6">
    <source>
        <dbReference type="PROSITE-ProRule" id="PRU01240"/>
    </source>
</evidence>
<dbReference type="Gene3D" id="3.40.50.200">
    <property type="entry name" value="Peptidase S8/S53 domain"/>
    <property type="match status" value="2"/>
</dbReference>
<proteinExistence type="inferred from homology"/>
<dbReference type="Pfam" id="PF00082">
    <property type="entry name" value="Peptidase_S8"/>
    <property type="match status" value="1"/>
</dbReference>
<keyword evidence="8" id="KW-0472">Membrane</keyword>
<dbReference type="InterPro" id="IPR023827">
    <property type="entry name" value="Peptidase_S8_Asp-AS"/>
</dbReference>
<dbReference type="EMBL" id="ML119700">
    <property type="protein sequence ID" value="RPA79371.1"/>
    <property type="molecule type" value="Genomic_DNA"/>
</dbReference>
<feature type="active site" description="Charge relay system" evidence="5 6">
    <location>
        <position position="155"/>
    </location>
</feature>
<dbReference type="PROSITE" id="PS00138">
    <property type="entry name" value="SUBTILASE_SER"/>
    <property type="match status" value="1"/>
</dbReference>
<dbReference type="SUPFAM" id="SSF52743">
    <property type="entry name" value="Subtilisin-like"/>
    <property type="match status" value="1"/>
</dbReference>
<dbReference type="PANTHER" id="PTHR43806">
    <property type="entry name" value="PEPTIDASE S8"/>
    <property type="match status" value="1"/>
</dbReference>
<keyword evidence="11" id="KW-1185">Reference proteome</keyword>
<dbReference type="AlphaFoldDB" id="A0A3N4I5B9"/>
<feature type="active site" description="Charge relay system" evidence="5 6">
    <location>
        <position position="497"/>
    </location>
</feature>
<evidence type="ECO:0000256" key="3">
    <source>
        <dbReference type="ARBA" id="ARBA00022801"/>
    </source>
</evidence>
<evidence type="ECO:0000256" key="7">
    <source>
        <dbReference type="RuleBase" id="RU003355"/>
    </source>
</evidence>
<dbReference type="InterPro" id="IPR023828">
    <property type="entry name" value="Peptidase_S8_Ser-AS"/>
</dbReference>
<dbReference type="PRINTS" id="PR00723">
    <property type="entry name" value="SUBTILISIN"/>
</dbReference>
<keyword evidence="8" id="KW-1133">Transmembrane helix</keyword>